<accession>A0AAV4SMT9</accession>
<dbReference type="EMBL" id="BPLQ01008099">
    <property type="protein sequence ID" value="GIY34807.1"/>
    <property type="molecule type" value="Genomic_DNA"/>
</dbReference>
<feature type="region of interest" description="Disordered" evidence="1">
    <location>
        <begin position="30"/>
        <end position="88"/>
    </location>
</feature>
<proteinExistence type="predicted"/>
<feature type="compositionally biased region" description="Polar residues" evidence="1">
    <location>
        <begin position="70"/>
        <end position="88"/>
    </location>
</feature>
<protein>
    <submittedName>
        <fullName evidence="2">Uncharacterized protein</fullName>
    </submittedName>
</protein>
<gene>
    <name evidence="2" type="ORF">CDAR_187921</name>
</gene>
<evidence type="ECO:0000313" key="3">
    <source>
        <dbReference type="Proteomes" id="UP001054837"/>
    </source>
</evidence>
<comment type="caution">
    <text evidence="2">The sequence shown here is derived from an EMBL/GenBank/DDBJ whole genome shotgun (WGS) entry which is preliminary data.</text>
</comment>
<name>A0AAV4SMT9_9ARAC</name>
<dbReference type="AlphaFoldDB" id="A0AAV4SMT9"/>
<evidence type="ECO:0000256" key="1">
    <source>
        <dbReference type="SAM" id="MobiDB-lite"/>
    </source>
</evidence>
<dbReference type="Proteomes" id="UP001054837">
    <property type="component" value="Unassembled WGS sequence"/>
</dbReference>
<organism evidence="2 3">
    <name type="scientific">Caerostris darwini</name>
    <dbReference type="NCBI Taxonomy" id="1538125"/>
    <lineage>
        <taxon>Eukaryota</taxon>
        <taxon>Metazoa</taxon>
        <taxon>Ecdysozoa</taxon>
        <taxon>Arthropoda</taxon>
        <taxon>Chelicerata</taxon>
        <taxon>Arachnida</taxon>
        <taxon>Araneae</taxon>
        <taxon>Araneomorphae</taxon>
        <taxon>Entelegynae</taxon>
        <taxon>Araneoidea</taxon>
        <taxon>Araneidae</taxon>
        <taxon>Caerostris</taxon>
    </lineage>
</organism>
<reference evidence="2 3" key="1">
    <citation type="submission" date="2021-06" db="EMBL/GenBank/DDBJ databases">
        <title>Caerostris darwini draft genome.</title>
        <authorList>
            <person name="Kono N."/>
            <person name="Arakawa K."/>
        </authorList>
    </citation>
    <scope>NUCLEOTIDE SEQUENCE [LARGE SCALE GENOMIC DNA]</scope>
</reference>
<evidence type="ECO:0000313" key="2">
    <source>
        <dbReference type="EMBL" id="GIY34807.1"/>
    </source>
</evidence>
<sequence length="88" mass="9510">MNIRRDADWTFRGGSFSMIRGVGGGAITHTQNLSPSPDSFDPTRHPGITSPHKHPGVRLMNFGRSGFTIKGNSDTRSGKLVSQSVSLK</sequence>
<keyword evidence="3" id="KW-1185">Reference proteome</keyword>